<dbReference type="EMBL" id="LR828261">
    <property type="protein sequence ID" value="CAD0305764.1"/>
    <property type="molecule type" value="Genomic_DNA"/>
</dbReference>
<name>A0A6V7BUG1_9XANT</name>
<organism evidence="2">
    <name type="scientific">Xanthomonas hortorum pv. pelargonii</name>
    <dbReference type="NCBI Taxonomy" id="453602"/>
    <lineage>
        <taxon>Bacteria</taxon>
        <taxon>Pseudomonadati</taxon>
        <taxon>Pseudomonadota</taxon>
        <taxon>Gammaproteobacteria</taxon>
        <taxon>Lysobacterales</taxon>
        <taxon>Lysobacteraceae</taxon>
        <taxon>Xanthomonas</taxon>
    </lineage>
</organism>
<proteinExistence type="predicted"/>
<evidence type="ECO:0000256" key="1">
    <source>
        <dbReference type="SAM" id="MobiDB-lite"/>
    </source>
</evidence>
<dbReference type="EMBL" id="LR828261">
    <property type="protein sequence ID" value="CAD0305768.1"/>
    <property type="molecule type" value="Genomic_DNA"/>
</dbReference>
<sequence>MTGVAFHCNDACERCTAPPPLSDGPPTVRRKRLPSDARTVMTSVSTR</sequence>
<accession>A0A6V7BUG1</accession>
<reference evidence="2" key="1">
    <citation type="submission" date="2020-07" db="EMBL/GenBank/DDBJ databases">
        <authorList>
            <person name="Pothier F. J."/>
        </authorList>
    </citation>
    <scope>NUCLEOTIDE SEQUENCE</scope>
    <source>
        <strain evidence="2">CFBP 2533</strain>
    </source>
</reference>
<protein>
    <submittedName>
        <fullName evidence="2">Uncharacterized protein</fullName>
    </submittedName>
</protein>
<evidence type="ECO:0000313" key="2">
    <source>
        <dbReference type="EMBL" id="CAD0305764.1"/>
    </source>
</evidence>
<gene>
    <name evidence="2" type="ORF">CFBP2533_06560</name>
</gene>
<dbReference type="AlphaFoldDB" id="A0A6V7BUG1"/>
<feature type="region of interest" description="Disordered" evidence="1">
    <location>
        <begin position="18"/>
        <end position="47"/>
    </location>
</feature>